<accession>A0A9W6YVE1</accession>
<dbReference type="Proteomes" id="UP001165063">
    <property type="component" value="Unassembled WGS sequence"/>
</dbReference>
<keyword evidence="2" id="KW-1185">Reference proteome</keyword>
<organism evidence="1 2">
    <name type="scientific">Ambrosiozyma monospora</name>
    <name type="common">Yeast</name>
    <name type="synonym">Endomycopsis monosporus</name>
    <dbReference type="NCBI Taxonomy" id="43982"/>
    <lineage>
        <taxon>Eukaryota</taxon>
        <taxon>Fungi</taxon>
        <taxon>Dikarya</taxon>
        <taxon>Ascomycota</taxon>
        <taxon>Saccharomycotina</taxon>
        <taxon>Pichiomycetes</taxon>
        <taxon>Pichiales</taxon>
        <taxon>Pichiaceae</taxon>
        <taxon>Ambrosiozyma</taxon>
    </lineage>
</organism>
<reference evidence="1" key="1">
    <citation type="submission" date="2023-04" db="EMBL/GenBank/DDBJ databases">
        <title>Ambrosiozyma monospora NBRC 1965.</title>
        <authorList>
            <person name="Ichikawa N."/>
            <person name="Sato H."/>
            <person name="Tonouchi N."/>
        </authorList>
    </citation>
    <scope>NUCLEOTIDE SEQUENCE</scope>
    <source>
        <strain evidence="1">NBRC 1965</strain>
    </source>
</reference>
<name>A0A9W6YVE1_AMBMO</name>
<gene>
    <name evidence="1" type="ORF">Amon01_000276400</name>
</gene>
<evidence type="ECO:0000313" key="2">
    <source>
        <dbReference type="Proteomes" id="UP001165063"/>
    </source>
</evidence>
<protein>
    <submittedName>
        <fullName evidence="1">Unnamed protein product</fullName>
    </submittedName>
</protein>
<dbReference type="AlphaFoldDB" id="A0A9W6YVE1"/>
<sequence>MELKIRYPERTPFKLDQQSIYGNATGRTLDTRHWTLDIGHEHWTLDTGHGNAGNGLDKDISTHMCMQIQIQLIHIKRFRLNFNFHMASVVYSRLTASAVDQSSN</sequence>
<evidence type="ECO:0000313" key="1">
    <source>
        <dbReference type="EMBL" id="GMG23274.1"/>
    </source>
</evidence>
<proteinExistence type="predicted"/>
<dbReference type="EMBL" id="BSXU01001057">
    <property type="protein sequence ID" value="GMG23274.1"/>
    <property type="molecule type" value="Genomic_DNA"/>
</dbReference>
<comment type="caution">
    <text evidence="1">The sequence shown here is derived from an EMBL/GenBank/DDBJ whole genome shotgun (WGS) entry which is preliminary data.</text>
</comment>